<feature type="region of interest" description="Disordered" evidence="1">
    <location>
        <begin position="1"/>
        <end position="63"/>
    </location>
</feature>
<feature type="compositionally biased region" description="Basic residues" evidence="1">
    <location>
        <begin position="52"/>
        <end position="63"/>
    </location>
</feature>
<gene>
    <name evidence="2" type="ORF">VMCG_07097</name>
</gene>
<evidence type="ECO:0000313" key="2">
    <source>
        <dbReference type="EMBL" id="ROV98405.1"/>
    </source>
</evidence>
<feature type="region of interest" description="Disordered" evidence="1">
    <location>
        <begin position="105"/>
        <end position="157"/>
    </location>
</feature>
<dbReference type="AlphaFoldDB" id="A0A423W514"/>
<dbReference type="OrthoDB" id="5233258at2759"/>
<dbReference type="Proteomes" id="UP000283895">
    <property type="component" value="Unassembled WGS sequence"/>
</dbReference>
<evidence type="ECO:0000313" key="3">
    <source>
        <dbReference type="Proteomes" id="UP000283895"/>
    </source>
</evidence>
<accession>A0A423W514</accession>
<dbReference type="EMBL" id="LKEA01000026">
    <property type="protein sequence ID" value="ROV98405.1"/>
    <property type="molecule type" value="Genomic_DNA"/>
</dbReference>
<name>A0A423W514_9PEZI</name>
<feature type="compositionally biased region" description="Pro residues" evidence="1">
    <location>
        <begin position="18"/>
        <end position="27"/>
    </location>
</feature>
<feature type="compositionally biased region" description="Low complexity" evidence="1">
    <location>
        <begin position="110"/>
        <end position="126"/>
    </location>
</feature>
<organism evidence="2 3">
    <name type="scientific">Cytospora schulzeri</name>
    <dbReference type="NCBI Taxonomy" id="448051"/>
    <lineage>
        <taxon>Eukaryota</taxon>
        <taxon>Fungi</taxon>
        <taxon>Dikarya</taxon>
        <taxon>Ascomycota</taxon>
        <taxon>Pezizomycotina</taxon>
        <taxon>Sordariomycetes</taxon>
        <taxon>Sordariomycetidae</taxon>
        <taxon>Diaporthales</taxon>
        <taxon>Cytosporaceae</taxon>
        <taxon>Cytospora</taxon>
    </lineage>
</organism>
<evidence type="ECO:0000256" key="1">
    <source>
        <dbReference type="SAM" id="MobiDB-lite"/>
    </source>
</evidence>
<proteinExistence type="predicted"/>
<sequence>MPLYPQHRQHPSTHPREPQAPPPPPPIPRDETNHPFPLPDPPRSSAQELLRRKQRRRRHLHLTPRTRGDILHLRDTYLYYREVHACEREEEEYREILGRQRRRGRRQRELLQQQEQQQQQQHQQQGQGKGKGQKGQGNQQKEEEDRTPGRCSNTPPPPPPPCLQCAVKGMHCSATQARHQDDEVRCQRCERNGEEFCVRQRGAGFLLLSAANRNRNRGGNRVPDPAWLREVKVKRGLALDLALRGDDDDDDDPGDRRRLLGIAADLLHHGGATFVHGTEVSPVHARNFALPMWHENDKPENERSPVYDMRMPAAYFKEVKARREEKRVELEMWMSKKRAEEAQKAEKRRIEDAQNAEKKRIDEEREKVRKFYRDQGSEKDKARRRAELRGVIEEQMALGKHPLKDIKPYVDGLTDKWIEEIKLGLRTELPF</sequence>
<comment type="caution">
    <text evidence="2">The sequence shown here is derived from an EMBL/GenBank/DDBJ whole genome shotgun (WGS) entry which is preliminary data.</text>
</comment>
<protein>
    <submittedName>
        <fullName evidence="2">Uncharacterized protein</fullName>
    </submittedName>
</protein>
<feature type="region of interest" description="Disordered" evidence="1">
    <location>
        <begin position="345"/>
        <end position="367"/>
    </location>
</feature>
<keyword evidence="3" id="KW-1185">Reference proteome</keyword>
<reference evidence="2 3" key="1">
    <citation type="submission" date="2015-09" db="EMBL/GenBank/DDBJ databases">
        <title>Host preference determinants of Valsa canker pathogens revealed by comparative genomics.</title>
        <authorList>
            <person name="Yin Z."/>
            <person name="Huang L."/>
        </authorList>
    </citation>
    <scope>NUCLEOTIDE SEQUENCE [LARGE SCALE GENOMIC DNA]</scope>
    <source>
        <strain evidence="2 3">03-1</strain>
    </source>
</reference>